<proteinExistence type="predicted"/>
<feature type="transmembrane region" description="Helical" evidence="1">
    <location>
        <begin position="20"/>
        <end position="41"/>
    </location>
</feature>
<keyword evidence="3" id="KW-1185">Reference proteome</keyword>
<reference evidence="2 3" key="1">
    <citation type="submission" date="2021-01" db="EMBL/GenBank/DDBJ databases">
        <title>Whole genome shotgun sequence of Catellatospora coxensis NBRC 107359.</title>
        <authorList>
            <person name="Komaki H."/>
            <person name="Tamura T."/>
        </authorList>
    </citation>
    <scope>NUCLEOTIDE SEQUENCE [LARGE SCALE GENOMIC DNA]</scope>
    <source>
        <strain evidence="2 3">NBRC 107359</strain>
    </source>
</reference>
<comment type="caution">
    <text evidence="2">The sequence shown here is derived from an EMBL/GenBank/DDBJ whole genome shotgun (WGS) entry which is preliminary data.</text>
</comment>
<dbReference type="Proteomes" id="UP000630887">
    <property type="component" value="Unassembled WGS sequence"/>
</dbReference>
<accession>A0A8J3P4C2</accession>
<evidence type="ECO:0000313" key="2">
    <source>
        <dbReference type="EMBL" id="GIG03663.1"/>
    </source>
</evidence>
<keyword evidence="1" id="KW-0812">Transmembrane</keyword>
<protein>
    <submittedName>
        <fullName evidence="2">Uncharacterized protein</fullName>
    </submittedName>
</protein>
<dbReference type="RefSeq" id="WP_203688134.1">
    <property type="nucleotide sequence ID" value="NZ_BAAALC010000001.1"/>
</dbReference>
<dbReference type="EMBL" id="BONI01000002">
    <property type="protein sequence ID" value="GIG03663.1"/>
    <property type="molecule type" value="Genomic_DNA"/>
</dbReference>
<evidence type="ECO:0000256" key="1">
    <source>
        <dbReference type="SAM" id="Phobius"/>
    </source>
</evidence>
<gene>
    <name evidence="2" type="ORF">Cco03nite_03630</name>
</gene>
<dbReference type="AlphaFoldDB" id="A0A8J3P4C2"/>
<organism evidence="2 3">
    <name type="scientific">Catellatospora coxensis</name>
    <dbReference type="NCBI Taxonomy" id="310354"/>
    <lineage>
        <taxon>Bacteria</taxon>
        <taxon>Bacillati</taxon>
        <taxon>Actinomycetota</taxon>
        <taxon>Actinomycetes</taxon>
        <taxon>Micromonosporales</taxon>
        <taxon>Micromonosporaceae</taxon>
        <taxon>Catellatospora</taxon>
    </lineage>
</organism>
<sequence length="291" mass="31210">MSTVLAELGKKYAERWVSLLVLPGLLFVAAVFAATALGHTLDFGRLTTTVERMAASVSQQPGTLAVVVIVVPVLSAAAGLAAAAVAKLVSRLSFEPWPAALLVNRRVRRWKAAADEFDAVRDDTAAASAPDYQARLDSLAAKRNAISLGPPERATWMGDRLRSVSTRVWSWYRLDLEFAWPRLWLLLDGDEQESVRAARAQLDSAVMLAGWGALYAALAIWSWPAALIGVALAAVAQRQSRAAVDNLAHLIEGSFDLHATDLARALGFEVAPGTLSPIVGAEVTAHLRKNV</sequence>
<keyword evidence="1" id="KW-1133">Transmembrane helix</keyword>
<feature type="transmembrane region" description="Helical" evidence="1">
    <location>
        <begin position="62"/>
        <end position="86"/>
    </location>
</feature>
<feature type="transmembrane region" description="Helical" evidence="1">
    <location>
        <begin position="213"/>
        <end position="236"/>
    </location>
</feature>
<evidence type="ECO:0000313" key="3">
    <source>
        <dbReference type="Proteomes" id="UP000630887"/>
    </source>
</evidence>
<keyword evidence="1" id="KW-0472">Membrane</keyword>
<name>A0A8J3P4C2_9ACTN</name>